<evidence type="ECO:0000313" key="3">
    <source>
        <dbReference type="Proteomes" id="UP000625711"/>
    </source>
</evidence>
<feature type="region of interest" description="Disordered" evidence="1">
    <location>
        <begin position="1"/>
        <end position="100"/>
    </location>
</feature>
<sequence>MGQNILGRALDSSGRPGRRAAVGGGWGRGTPDERKHAKGREVRRGKRGAFDSPQIHSRANGNRTGTRNGTGGRAVGARGEDAGSIDRPTERDVAGSRVSE</sequence>
<evidence type="ECO:0000256" key="1">
    <source>
        <dbReference type="SAM" id="MobiDB-lite"/>
    </source>
</evidence>
<comment type="caution">
    <text evidence="2">The sequence shown here is derived from an EMBL/GenBank/DDBJ whole genome shotgun (WGS) entry which is preliminary data.</text>
</comment>
<gene>
    <name evidence="2" type="ORF">GWI33_005258</name>
</gene>
<feature type="compositionally biased region" description="Basic and acidic residues" evidence="1">
    <location>
        <begin position="87"/>
        <end position="100"/>
    </location>
</feature>
<dbReference type="Proteomes" id="UP000625711">
    <property type="component" value="Unassembled WGS sequence"/>
</dbReference>
<proteinExistence type="predicted"/>
<organism evidence="2 3">
    <name type="scientific">Rhynchophorus ferrugineus</name>
    <name type="common">Red palm weevil</name>
    <name type="synonym">Curculio ferrugineus</name>
    <dbReference type="NCBI Taxonomy" id="354439"/>
    <lineage>
        <taxon>Eukaryota</taxon>
        <taxon>Metazoa</taxon>
        <taxon>Ecdysozoa</taxon>
        <taxon>Arthropoda</taxon>
        <taxon>Hexapoda</taxon>
        <taxon>Insecta</taxon>
        <taxon>Pterygota</taxon>
        <taxon>Neoptera</taxon>
        <taxon>Endopterygota</taxon>
        <taxon>Coleoptera</taxon>
        <taxon>Polyphaga</taxon>
        <taxon>Cucujiformia</taxon>
        <taxon>Curculionidae</taxon>
        <taxon>Dryophthorinae</taxon>
        <taxon>Rhynchophorus</taxon>
    </lineage>
</organism>
<protein>
    <submittedName>
        <fullName evidence="2">Uncharacterized protein</fullName>
    </submittedName>
</protein>
<dbReference type="AlphaFoldDB" id="A0A834MDY5"/>
<name>A0A834MDY5_RHYFE</name>
<keyword evidence="3" id="KW-1185">Reference proteome</keyword>
<feature type="compositionally biased region" description="Basic and acidic residues" evidence="1">
    <location>
        <begin position="30"/>
        <end position="42"/>
    </location>
</feature>
<feature type="compositionally biased region" description="Low complexity" evidence="1">
    <location>
        <begin position="58"/>
        <end position="67"/>
    </location>
</feature>
<reference evidence="2" key="1">
    <citation type="submission" date="2020-08" db="EMBL/GenBank/DDBJ databases">
        <title>Genome sequencing and assembly of the red palm weevil Rhynchophorus ferrugineus.</title>
        <authorList>
            <person name="Dias G.B."/>
            <person name="Bergman C.M."/>
            <person name="Manee M."/>
        </authorList>
    </citation>
    <scope>NUCLEOTIDE SEQUENCE</scope>
    <source>
        <strain evidence="2">AA-2017</strain>
        <tissue evidence="2">Whole larva</tissue>
    </source>
</reference>
<accession>A0A834MDY5</accession>
<evidence type="ECO:0000313" key="2">
    <source>
        <dbReference type="EMBL" id="KAF7280991.1"/>
    </source>
</evidence>
<dbReference type="EMBL" id="JAACXV010000264">
    <property type="protein sequence ID" value="KAF7280991.1"/>
    <property type="molecule type" value="Genomic_DNA"/>
</dbReference>